<dbReference type="InterPro" id="IPR036026">
    <property type="entry name" value="Seven-hairpin_glycosidases"/>
</dbReference>
<evidence type="ECO:0000256" key="3">
    <source>
        <dbReference type="ARBA" id="ARBA00007658"/>
    </source>
</evidence>
<dbReference type="Pfam" id="PF01532">
    <property type="entry name" value="Glyco_hydro_47"/>
    <property type="match status" value="1"/>
</dbReference>
<dbReference type="SUPFAM" id="SSF48225">
    <property type="entry name" value="Seven-hairpin glycosidases"/>
    <property type="match status" value="1"/>
</dbReference>
<feature type="binding site" evidence="11">
    <location>
        <position position="483"/>
    </location>
    <ligand>
        <name>Ca(2+)</name>
        <dbReference type="ChEBI" id="CHEBI:29108"/>
    </ligand>
</feature>
<comment type="similarity">
    <text evidence="3 13">Belongs to the glycosyl hydrolase 47 family.</text>
</comment>
<keyword evidence="4 14" id="KW-0732">Signal</keyword>
<comment type="cofactor">
    <cofactor evidence="1 11">
        <name>Ca(2+)</name>
        <dbReference type="ChEBI" id="CHEBI:29108"/>
    </cofactor>
</comment>
<dbReference type="EMBL" id="JH711578">
    <property type="protein sequence ID" value="EIW81427.1"/>
    <property type="molecule type" value="Genomic_DNA"/>
</dbReference>
<feature type="disulfide bond" evidence="12">
    <location>
        <begin position="313"/>
        <end position="342"/>
    </location>
</feature>
<keyword evidence="6 12" id="KW-1015">Disulfide bond</keyword>
<dbReference type="GO" id="GO:0005509">
    <property type="term" value="F:calcium ion binding"/>
    <property type="evidence" value="ECO:0007669"/>
    <property type="project" value="InterPro"/>
</dbReference>
<proteinExistence type="inferred from homology"/>
<evidence type="ECO:0000256" key="14">
    <source>
        <dbReference type="SAM" id="SignalP"/>
    </source>
</evidence>
<evidence type="ECO:0000256" key="10">
    <source>
        <dbReference type="ARBA" id="ARBA00048605"/>
    </source>
</evidence>
<evidence type="ECO:0000256" key="2">
    <source>
        <dbReference type="ARBA" id="ARBA00004922"/>
    </source>
</evidence>
<evidence type="ECO:0000256" key="7">
    <source>
        <dbReference type="ARBA" id="ARBA00023180"/>
    </source>
</evidence>
<reference evidence="16" key="1">
    <citation type="journal article" date="2012" name="Science">
        <title>The Paleozoic origin of enzymatic lignin decomposition reconstructed from 31 fungal genomes.</title>
        <authorList>
            <person name="Floudas D."/>
            <person name="Binder M."/>
            <person name="Riley R."/>
            <person name="Barry K."/>
            <person name="Blanchette R.A."/>
            <person name="Henrissat B."/>
            <person name="Martinez A.T."/>
            <person name="Otillar R."/>
            <person name="Spatafora J.W."/>
            <person name="Yadav J.S."/>
            <person name="Aerts A."/>
            <person name="Benoit I."/>
            <person name="Boyd A."/>
            <person name="Carlson A."/>
            <person name="Copeland A."/>
            <person name="Coutinho P.M."/>
            <person name="de Vries R.P."/>
            <person name="Ferreira P."/>
            <person name="Findley K."/>
            <person name="Foster B."/>
            <person name="Gaskell J."/>
            <person name="Glotzer D."/>
            <person name="Gorecki P."/>
            <person name="Heitman J."/>
            <person name="Hesse C."/>
            <person name="Hori C."/>
            <person name="Igarashi K."/>
            <person name="Jurgens J.A."/>
            <person name="Kallen N."/>
            <person name="Kersten P."/>
            <person name="Kohler A."/>
            <person name="Kuees U."/>
            <person name="Kumar T.K.A."/>
            <person name="Kuo A."/>
            <person name="LaButti K."/>
            <person name="Larrondo L.F."/>
            <person name="Lindquist E."/>
            <person name="Ling A."/>
            <person name="Lombard V."/>
            <person name="Lucas S."/>
            <person name="Lundell T."/>
            <person name="Martin R."/>
            <person name="McLaughlin D.J."/>
            <person name="Morgenstern I."/>
            <person name="Morin E."/>
            <person name="Murat C."/>
            <person name="Nagy L.G."/>
            <person name="Nolan M."/>
            <person name="Ohm R.A."/>
            <person name="Patyshakuliyeva A."/>
            <person name="Rokas A."/>
            <person name="Ruiz-Duenas F.J."/>
            <person name="Sabat G."/>
            <person name="Salamov A."/>
            <person name="Samejima M."/>
            <person name="Schmutz J."/>
            <person name="Slot J.C."/>
            <person name="St John F."/>
            <person name="Stenlid J."/>
            <person name="Sun H."/>
            <person name="Sun S."/>
            <person name="Syed K."/>
            <person name="Tsang A."/>
            <person name="Wiebenga A."/>
            <person name="Young D."/>
            <person name="Pisabarro A."/>
            <person name="Eastwood D.C."/>
            <person name="Martin F."/>
            <person name="Cullen D."/>
            <person name="Grigoriev I.V."/>
            <person name="Hibbett D.S."/>
        </authorList>
    </citation>
    <scope>NUCLEOTIDE SEQUENCE [LARGE SCALE GENOMIC DNA]</scope>
    <source>
        <strain evidence="16">RWD-64-598 SS2</strain>
    </source>
</reference>
<comment type="caution">
    <text evidence="15">The sequence shown here is derived from an EMBL/GenBank/DDBJ whole genome shotgun (WGS) entry which is preliminary data.</text>
</comment>
<dbReference type="FunFam" id="1.50.10.10:FF:000047">
    <property type="entry name" value="Mannosyl-oligosaccharide alpha-1,2-mannosidase"/>
    <property type="match status" value="1"/>
</dbReference>
<dbReference type="PANTHER" id="PTHR11742:SF101">
    <property type="entry name" value="MANNOSYL-OLIGOSACCHARIDE ALPHA-1,2-MANNOSIDASE 1B"/>
    <property type="match status" value="1"/>
</dbReference>
<dbReference type="GeneID" id="19210409"/>
<dbReference type="InterPro" id="IPR001382">
    <property type="entry name" value="Glyco_hydro_47"/>
</dbReference>
<dbReference type="OrthoDB" id="8118055at2759"/>
<evidence type="ECO:0000256" key="13">
    <source>
        <dbReference type="RuleBase" id="RU361193"/>
    </source>
</evidence>
<dbReference type="GO" id="GO:0004571">
    <property type="term" value="F:mannosyl-oligosaccharide 1,2-alpha-mannosidase activity"/>
    <property type="evidence" value="ECO:0007669"/>
    <property type="project" value="UniProtKB-EC"/>
</dbReference>
<dbReference type="AlphaFoldDB" id="A0A5M3MQT9"/>
<dbReference type="Proteomes" id="UP000053558">
    <property type="component" value="Unassembled WGS sequence"/>
</dbReference>
<organism evidence="15 16">
    <name type="scientific">Coniophora puteana (strain RWD-64-598)</name>
    <name type="common">Brown rot fungus</name>
    <dbReference type="NCBI Taxonomy" id="741705"/>
    <lineage>
        <taxon>Eukaryota</taxon>
        <taxon>Fungi</taxon>
        <taxon>Dikarya</taxon>
        <taxon>Basidiomycota</taxon>
        <taxon>Agaricomycotina</taxon>
        <taxon>Agaricomycetes</taxon>
        <taxon>Agaricomycetidae</taxon>
        <taxon>Boletales</taxon>
        <taxon>Coniophorineae</taxon>
        <taxon>Coniophoraceae</taxon>
        <taxon>Coniophora</taxon>
    </lineage>
</organism>
<evidence type="ECO:0000256" key="1">
    <source>
        <dbReference type="ARBA" id="ARBA00001913"/>
    </source>
</evidence>
<feature type="signal peptide" evidence="14">
    <location>
        <begin position="1"/>
        <end position="21"/>
    </location>
</feature>
<keyword evidence="5 13" id="KW-0378">Hydrolase</keyword>
<keyword evidence="8 13" id="KW-0326">Glycosidase</keyword>
<dbReference type="GO" id="GO:0005783">
    <property type="term" value="C:endoplasmic reticulum"/>
    <property type="evidence" value="ECO:0007669"/>
    <property type="project" value="TreeGrafter"/>
</dbReference>
<keyword evidence="7" id="KW-0325">Glycoprotein</keyword>
<accession>A0A5M3MQT9</accession>
<evidence type="ECO:0000256" key="12">
    <source>
        <dbReference type="PIRSR" id="PIRSR601382-3"/>
    </source>
</evidence>
<dbReference type="PANTHER" id="PTHR11742">
    <property type="entry name" value="MANNOSYL-OLIGOSACCHARIDE ALPHA-1,2-MANNOSIDASE-RELATED"/>
    <property type="match status" value="1"/>
</dbReference>
<dbReference type="KEGG" id="cput:CONPUDRAFT_82369"/>
<protein>
    <recommendedName>
        <fullName evidence="13">alpha-1,2-Mannosidase</fullName>
        <ecNumber evidence="13">3.2.1.-</ecNumber>
    </recommendedName>
</protein>
<evidence type="ECO:0000256" key="4">
    <source>
        <dbReference type="ARBA" id="ARBA00022729"/>
    </source>
</evidence>
<gene>
    <name evidence="15" type="ORF">CONPUDRAFT_82369</name>
</gene>
<keyword evidence="16" id="KW-1185">Reference proteome</keyword>
<evidence type="ECO:0000256" key="11">
    <source>
        <dbReference type="PIRSR" id="PIRSR601382-2"/>
    </source>
</evidence>
<evidence type="ECO:0000313" key="15">
    <source>
        <dbReference type="EMBL" id="EIW81427.1"/>
    </source>
</evidence>
<dbReference type="EC" id="3.2.1.-" evidence="13"/>
<keyword evidence="11" id="KW-0479">Metal-binding</keyword>
<sequence length="532" mass="57771">MSLRRLALAAYTLSAAASVHGAALQPAGLAVPSNYSSQLDAVKQIFNVSYSAYQQYAWGHDELLPVSKSYTDYLFGWGATIADGLDTMWIMGFTDLFEQGVNQLATVDFNNATGGSYNVFDGTIRYIGGLLSAYELSGQKYPVLLQKAQNIGDNLAYAWVDGNAMPYNGLNVDHSVQQGTTNVAQVGTLTLEFERLSYYTGNDTYRQLAEKAALAVAASPDPIPGIPAQGLYPTGEFVDSYVTWGGGTDSYLEYLIKYPRLTNTNDTTFADTWATAVDSSIKKLLKTSTVGDFLYLADYDGSQIRHVSGHLNCFYGGNWILGGKMLNNDTIVNYGLQLTDACINTYRGTATGIGPEGFAWISDDGNYTGSSISDDQLSFYAAHGYYITSADYIQRPEVLESNFYAWRATGDTKYLDNAVSALQAFEKYLPSAAGYAGIDDVDSASPAQYDDQEAFWFAEVLKYLYLTFDDPGNVSLDDYVFNTECHPFKAPTALAQYGSGKLKAPSQQPMKTVAGPAPMVSGKPSVLSLLGL</sequence>
<evidence type="ECO:0000256" key="8">
    <source>
        <dbReference type="ARBA" id="ARBA00023295"/>
    </source>
</evidence>
<keyword evidence="11" id="KW-0106">Calcium</keyword>
<dbReference type="GO" id="GO:0005975">
    <property type="term" value="P:carbohydrate metabolic process"/>
    <property type="evidence" value="ECO:0007669"/>
    <property type="project" value="InterPro"/>
</dbReference>
<evidence type="ECO:0000313" key="16">
    <source>
        <dbReference type="Proteomes" id="UP000053558"/>
    </source>
</evidence>
<dbReference type="GO" id="GO:0016020">
    <property type="term" value="C:membrane"/>
    <property type="evidence" value="ECO:0007669"/>
    <property type="project" value="InterPro"/>
</dbReference>
<evidence type="ECO:0000256" key="5">
    <source>
        <dbReference type="ARBA" id="ARBA00022801"/>
    </source>
</evidence>
<comment type="catalytic activity">
    <reaction evidence="9">
        <text>N(4)-(alpha-D-Man-(1-&gt;2)-alpha-D-Man-(1-&gt;2)-alpha-D-Man-(1-&gt;3)-[alpha-D-Man-(1-&gt;3)-[alpha-D-Man-(1-&gt;2)-alpha-D-Man-(1-&gt;6)]-alpha-D-Man-(1-&gt;6)]-beta-D-Man-(1-&gt;4)-beta-D-GlcNAc-(1-&gt;4)-beta-D-GlcNAc)-L-asparaginyl-[protein] (N-glucan mannose isomer 8A1,2,3B1,3) + 3 H2O = N(4)-(alpha-D-Man-(1-&gt;3)-[alpha-D-Man-(1-&gt;3)-[alpha-D-Man-(1-&gt;6)]-alpha-D-Man-(1-&gt;6)]-beta-D-Man-(1-&gt;4)-beta-D-GlcNAc-(1-&gt;4)-beta-D-GlcNAc)-L-asparaginyl-[protein] (N-glucan mannose isomer 5A1,2) + 3 beta-D-mannose</text>
        <dbReference type="Rhea" id="RHEA:56028"/>
        <dbReference type="Rhea" id="RHEA-COMP:14358"/>
        <dbReference type="Rhea" id="RHEA-COMP:14367"/>
        <dbReference type="ChEBI" id="CHEBI:15377"/>
        <dbReference type="ChEBI" id="CHEBI:28563"/>
        <dbReference type="ChEBI" id="CHEBI:59087"/>
        <dbReference type="ChEBI" id="CHEBI:60628"/>
        <dbReference type="EC" id="3.2.1.113"/>
    </reaction>
</comment>
<comment type="pathway">
    <text evidence="2">Protein modification; protein glycosylation.</text>
</comment>
<evidence type="ECO:0000256" key="6">
    <source>
        <dbReference type="ARBA" id="ARBA00023157"/>
    </source>
</evidence>
<dbReference type="RefSeq" id="XP_007768771.1">
    <property type="nucleotide sequence ID" value="XM_007770581.1"/>
</dbReference>
<dbReference type="OMA" id="AWVEDND"/>
<dbReference type="InterPro" id="IPR050749">
    <property type="entry name" value="Glycosyl_Hydrolase_47"/>
</dbReference>
<dbReference type="PRINTS" id="PR00747">
    <property type="entry name" value="GLYHDRLASE47"/>
</dbReference>
<name>A0A5M3MQT9_CONPW</name>
<evidence type="ECO:0000256" key="9">
    <source>
        <dbReference type="ARBA" id="ARBA00047669"/>
    </source>
</evidence>
<feature type="chain" id="PRO_5024434797" description="alpha-1,2-Mannosidase" evidence="14">
    <location>
        <begin position="22"/>
        <end position="532"/>
    </location>
</feature>
<dbReference type="InterPro" id="IPR012341">
    <property type="entry name" value="6hp_glycosidase-like_sf"/>
</dbReference>
<comment type="catalytic activity">
    <reaction evidence="10">
        <text>N(4)-(alpha-D-Man-(1-&gt;2)-alpha-D-Man-(1-&gt;2)-alpha-D-Man-(1-&gt;3)-[alpha-D-Man-(1-&gt;2)-alpha-D-Man-(1-&gt;3)-[alpha-D-Man-(1-&gt;2)-alpha-D-Man-(1-&gt;6)]-alpha-D-Man-(1-&gt;6)]-beta-D-Man-(1-&gt;4)-beta-D-GlcNAc-(1-&gt;4)-beta-D-GlcNAc)-L-asparaginyl-[protein] (N-glucan mannose isomer 9A1,2,3B1,2,3) + 4 H2O = N(4)-(alpha-D-Man-(1-&gt;3)-[alpha-D-Man-(1-&gt;3)-[alpha-D-Man-(1-&gt;6)]-alpha-D-Man-(1-&gt;6)]-beta-D-Man-(1-&gt;4)-beta-D-GlcNAc-(1-&gt;4)-beta-D-GlcNAc)-L-asparaginyl-[protein] (N-glucan mannose isomer 5A1,2) + 4 beta-D-mannose</text>
        <dbReference type="Rhea" id="RHEA:56008"/>
        <dbReference type="Rhea" id="RHEA-COMP:14356"/>
        <dbReference type="Rhea" id="RHEA-COMP:14367"/>
        <dbReference type="ChEBI" id="CHEBI:15377"/>
        <dbReference type="ChEBI" id="CHEBI:28563"/>
        <dbReference type="ChEBI" id="CHEBI:59087"/>
        <dbReference type="ChEBI" id="CHEBI:139493"/>
        <dbReference type="EC" id="3.2.1.113"/>
    </reaction>
</comment>
<dbReference type="Gene3D" id="1.50.10.10">
    <property type="match status" value="1"/>
</dbReference>
<dbReference type="GO" id="GO:0036503">
    <property type="term" value="P:ERAD pathway"/>
    <property type="evidence" value="ECO:0007669"/>
    <property type="project" value="UniProtKB-ARBA"/>
</dbReference>